<dbReference type="Pfam" id="PF02635">
    <property type="entry name" value="DsrE"/>
    <property type="match status" value="1"/>
</dbReference>
<dbReference type="SUPFAM" id="SSF75169">
    <property type="entry name" value="DsrEFH-like"/>
    <property type="match status" value="1"/>
</dbReference>
<accession>A0A7C4GJ63</accession>
<protein>
    <submittedName>
        <fullName evidence="1">Cytoplasmic protein</fullName>
    </submittedName>
</protein>
<dbReference type="AlphaFoldDB" id="A0A7C4GJ63"/>
<dbReference type="Gene3D" id="3.40.1260.10">
    <property type="entry name" value="DsrEFH-like"/>
    <property type="match status" value="1"/>
</dbReference>
<proteinExistence type="predicted"/>
<dbReference type="EMBL" id="DSUT01000126">
    <property type="protein sequence ID" value="HGK28499.1"/>
    <property type="molecule type" value="Genomic_DNA"/>
</dbReference>
<sequence length="115" mass="12735">MKKVALFTFNTDPVAFAHALLNAIEMRAKGWDAKVVIEGDSVKFVSLLRNETKPFADVWRRARDTGAIDCVCKACARKAGVEPAAIEQDLMLCSEMNGHPSMARFMEQGYEVVVV</sequence>
<dbReference type="InterPro" id="IPR027396">
    <property type="entry name" value="DsrEFH-like"/>
</dbReference>
<name>A0A7C4GJ63_UNCW3</name>
<reference evidence="1" key="1">
    <citation type="journal article" date="2020" name="mSystems">
        <title>Genome- and Community-Level Interaction Insights into Carbon Utilization and Element Cycling Functions of Hydrothermarchaeota in Hydrothermal Sediment.</title>
        <authorList>
            <person name="Zhou Z."/>
            <person name="Liu Y."/>
            <person name="Xu W."/>
            <person name="Pan J."/>
            <person name="Luo Z.H."/>
            <person name="Li M."/>
        </authorList>
    </citation>
    <scope>NUCLEOTIDE SEQUENCE [LARGE SCALE GENOMIC DNA]</scope>
    <source>
        <strain evidence="1">SpSt-488</strain>
    </source>
</reference>
<gene>
    <name evidence="1" type="ORF">ENS41_06040</name>
</gene>
<evidence type="ECO:0000313" key="1">
    <source>
        <dbReference type="EMBL" id="HGK28499.1"/>
    </source>
</evidence>
<dbReference type="InterPro" id="IPR003787">
    <property type="entry name" value="Sulphur_relay_DsrE/F-like"/>
</dbReference>
<comment type="caution">
    <text evidence="1">The sequence shown here is derived from an EMBL/GenBank/DDBJ whole genome shotgun (WGS) entry which is preliminary data.</text>
</comment>
<organism evidence="1">
    <name type="scientific">candidate division WOR-3 bacterium</name>
    <dbReference type="NCBI Taxonomy" id="2052148"/>
    <lineage>
        <taxon>Bacteria</taxon>
        <taxon>Bacteria division WOR-3</taxon>
    </lineage>
</organism>